<dbReference type="EMBL" id="LT670849">
    <property type="protein sequence ID" value="SHN82195.1"/>
    <property type="molecule type" value="Genomic_DNA"/>
</dbReference>
<protein>
    <submittedName>
        <fullName evidence="3">Uncharacterized protein</fullName>
    </submittedName>
</protein>
<organism evidence="3 4">
    <name type="scientific">Bradyrhizobium erythrophlei</name>
    <dbReference type="NCBI Taxonomy" id="1437360"/>
    <lineage>
        <taxon>Bacteria</taxon>
        <taxon>Pseudomonadati</taxon>
        <taxon>Pseudomonadota</taxon>
        <taxon>Alphaproteobacteria</taxon>
        <taxon>Hyphomicrobiales</taxon>
        <taxon>Nitrobacteraceae</taxon>
        <taxon>Bradyrhizobium</taxon>
    </lineage>
</organism>
<dbReference type="AlphaFoldDB" id="A0A1M7UH20"/>
<evidence type="ECO:0000313" key="4">
    <source>
        <dbReference type="Proteomes" id="UP000184096"/>
    </source>
</evidence>
<gene>
    <name evidence="3" type="ORF">SAMN05444170_5038</name>
</gene>
<evidence type="ECO:0000313" key="3">
    <source>
        <dbReference type="EMBL" id="SHN82195.1"/>
    </source>
</evidence>
<name>A0A1M7UH20_9BRAD</name>
<reference evidence="4" key="1">
    <citation type="submission" date="2016-11" db="EMBL/GenBank/DDBJ databases">
        <authorList>
            <person name="Varghese N."/>
            <person name="Submissions S."/>
        </authorList>
    </citation>
    <scope>NUCLEOTIDE SEQUENCE [LARGE SCALE GENOMIC DNA]</scope>
    <source>
        <strain evidence="4">GAS401</strain>
    </source>
</reference>
<feature type="compositionally biased region" description="Basic residues" evidence="1">
    <location>
        <begin position="63"/>
        <end position="77"/>
    </location>
</feature>
<sequence length="77" mass="8616">MKLKTIVLATTFVVTNSLAFAQPAPIGSSADFGNGAVINRGPVRTVGEDMDFRTNRSWSPRLGHPRHHRHRHVAYRH</sequence>
<evidence type="ECO:0000256" key="2">
    <source>
        <dbReference type="SAM" id="SignalP"/>
    </source>
</evidence>
<dbReference type="Proteomes" id="UP000184096">
    <property type="component" value="Chromosome I"/>
</dbReference>
<evidence type="ECO:0000256" key="1">
    <source>
        <dbReference type="SAM" id="MobiDB-lite"/>
    </source>
</evidence>
<keyword evidence="4" id="KW-1185">Reference proteome</keyword>
<proteinExistence type="predicted"/>
<accession>A0A1M7UH20</accession>
<feature type="signal peptide" evidence="2">
    <location>
        <begin position="1"/>
        <end position="21"/>
    </location>
</feature>
<feature type="region of interest" description="Disordered" evidence="1">
    <location>
        <begin position="54"/>
        <end position="77"/>
    </location>
</feature>
<feature type="chain" id="PRO_5012048571" evidence="2">
    <location>
        <begin position="22"/>
        <end position="77"/>
    </location>
</feature>
<keyword evidence="2" id="KW-0732">Signal</keyword>